<comment type="caution">
    <text evidence="4">The sequence shown here is derived from an EMBL/GenBank/DDBJ whole genome shotgun (WGS) entry which is preliminary data.</text>
</comment>
<dbReference type="AlphaFoldDB" id="A0A091B672"/>
<feature type="coiled-coil region" evidence="1">
    <location>
        <begin position="201"/>
        <end position="228"/>
    </location>
</feature>
<dbReference type="OrthoDB" id="9775513at2"/>
<evidence type="ECO:0000259" key="3">
    <source>
        <dbReference type="Pfam" id="PF26002"/>
    </source>
</evidence>
<dbReference type="eggNOG" id="COG0845">
    <property type="taxonomic scope" value="Bacteria"/>
</dbReference>
<gene>
    <name evidence="4" type="ORF">N787_08960</name>
</gene>
<keyword evidence="5" id="KW-1185">Reference proteome</keyword>
<name>A0A091B672_9GAMM</name>
<dbReference type="Pfam" id="PF26002">
    <property type="entry name" value="Beta-barrel_AprE"/>
    <property type="match status" value="1"/>
</dbReference>
<keyword evidence="2" id="KW-1133">Transmembrane helix</keyword>
<dbReference type="RefSeq" id="WP_034210790.1">
    <property type="nucleotide sequence ID" value="NZ_AVCK01000011.1"/>
</dbReference>
<sequence length="424" mass="44675">MEQRLFREEVLQARQSGGPGGIVLAQSVPLWLVTALAAACALAVVLFLALADYTRRTRVTGQLVPSLGLATVVAPVGGILSDVRVAEGEGVAAGDVLAVLAAPRATLAGGDTSRAVQATLARRQRGIALGHASQRALLVAQQDGLRGQKTLLDAESAQLAEGLATRRAQHRLANETLARFRQLRARQFVTELQVQQQASAALEQAAALQSLEREALALRRQVARIDQELAEIPMRLAQLEATGARDDAALSQEALEAEARAQSVLHAPIDGVVTARLGQSGQSVQAGQPVLSLMPAGGALEAHLLVPSRAVGFIAPGDEVLLRYQAFPYQKFGHHAGRVLRVSRSALGAAELVALGGSGQAAEPVYRVVVALPRPTVRACGRDEALKPGMLLDADILGERRALWEWVLAPLFALDGRLGRGAAP</sequence>
<accession>A0A091B672</accession>
<dbReference type="STRING" id="1384056.N787_08960"/>
<evidence type="ECO:0000256" key="2">
    <source>
        <dbReference type="SAM" id="Phobius"/>
    </source>
</evidence>
<dbReference type="PANTHER" id="PTHR30386">
    <property type="entry name" value="MEMBRANE FUSION SUBUNIT OF EMRAB-TOLC MULTIDRUG EFFLUX PUMP"/>
    <property type="match status" value="1"/>
</dbReference>
<dbReference type="PRINTS" id="PR01490">
    <property type="entry name" value="RTXTOXIND"/>
</dbReference>
<dbReference type="Gene3D" id="2.40.50.100">
    <property type="match status" value="1"/>
</dbReference>
<feature type="transmembrane region" description="Helical" evidence="2">
    <location>
        <begin position="63"/>
        <end position="80"/>
    </location>
</feature>
<dbReference type="PATRIC" id="fig|1384056.3.peg.649"/>
<keyword evidence="1" id="KW-0175">Coiled coil</keyword>
<protein>
    <recommendedName>
        <fullName evidence="3">AprE-like beta-barrel domain-containing protein</fullName>
    </recommendedName>
</protein>
<feature type="domain" description="AprE-like beta-barrel" evidence="3">
    <location>
        <begin position="304"/>
        <end position="397"/>
    </location>
</feature>
<feature type="transmembrane region" description="Helical" evidence="2">
    <location>
        <begin position="30"/>
        <end position="51"/>
    </location>
</feature>
<keyword evidence="2" id="KW-0812">Transmembrane</keyword>
<reference evidence="4 5" key="1">
    <citation type="submission" date="2013-09" db="EMBL/GenBank/DDBJ databases">
        <title>Genome sequencing of Arenimonas metalli.</title>
        <authorList>
            <person name="Chen F."/>
            <person name="Wang G."/>
        </authorList>
    </citation>
    <scope>NUCLEOTIDE SEQUENCE [LARGE SCALE GENOMIC DNA]</scope>
    <source>
        <strain evidence="4 5">CF5-1</strain>
    </source>
</reference>
<keyword evidence="2" id="KW-0472">Membrane</keyword>
<dbReference type="InterPro" id="IPR050739">
    <property type="entry name" value="MFP"/>
</dbReference>
<evidence type="ECO:0000256" key="1">
    <source>
        <dbReference type="SAM" id="Coils"/>
    </source>
</evidence>
<organism evidence="4 5">
    <name type="scientific">Arenimonas metalli CF5-1</name>
    <dbReference type="NCBI Taxonomy" id="1384056"/>
    <lineage>
        <taxon>Bacteria</taxon>
        <taxon>Pseudomonadati</taxon>
        <taxon>Pseudomonadota</taxon>
        <taxon>Gammaproteobacteria</taxon>
        <taxon>Lysobacterales</taxon>
        <taxon>Lysobacteraceae</taxon>
        <taxon>Arenimonas</taxon>
    </lineage>
</organism>
<dbReference type="InterPro" id="IPR058982">
    <property type="entry name" value="Beta-barrel_AprE"/>
</dbReference>
<evidence type="ECO:0000313" key="4">
    <source>
        <dbReference type="EMBL" id="KFN47241.1"/>
    </source>
</evidence>
<dbReference type="PANTHER" id="PTHR30386:SF28">
    <property type="entry name" value="EXPORTED PROTEIN"/>
    <property type="match status" value="1"/>
</dbReference>
<dbReference type="Proteomes" id="UP000029393">
    <property type="component" value="Unassembled WGS sequence"/>
</dbReference>
<dbReference type="EMBL" id="AVCK01000011">
    <property type="protein sequence ID" value="KFN47241.1"/>
    <property type="molecule type" value="Genomic_DNA"/>
</dbReference>
<evidence type="ECO:0000313" key="5">
    <source>
        <dbReference type="Proteomes" id="UP000029393"/>
    </source>
</evidence>
<proteinExistence type="predicted"/>